<feature type="non-terminal residue" evidence="1">
    <location>
        <position position="1"/>
    </location>
</feature>
<dbReference type="Proteomes" id="UP000789901">
    <property type="component" value="Unassembled WGS sequence"/>
</dbReference>
<evidence type="ECO:0000313" key="2">
    <source>
        <dbReference type="Proteomes" id="UP000789901"/>
    </source>
</evidence>
<accession>A0ABN7WGW4</accession>
<comment type="caution">
    <text evidence="1">The sequence shown here is derived from an EMBL/GenBank/DDBJ whole genome shotgun (WGS) entry which is preliminary data.</text>
</comment>
<evidence type="ECO:0000313" key="1">
    <source>
        <dbReference type="EMBL" id="CAG8831593.1"/>
    </source>
</evidence>
<dbReference type="EMBL" id="CAJVQB010043999">
    <property type="protein sequence ID" value="CAG8831593.1"/>
    <property type="molecule type" value="Genomic_DNA"/>
</dbReference>
<sequence length="150" mass="17787">NDNNTLTLLKEEEYMVKKLFKYLFKEPQNFSPTSKSMGIENSITSKMIFVKIHDKIVQAKKILEERIHEVSSAEYGVLNFYYLFREALVKKLAEFETNYPLQTARTLFNAEIKNQFPFDMFHNIFNKKKHSAINIYKIFSTKGLERDDIK</sequence>
<reference evidence="1 2" key="1">
    <citation type="submission" date="2021-06" db="EMBL/GenBank/DDBJ databases">
        <authorList>
            <person name="Kallberg Y."/>
            <person name="Tangrot J."/>
            <person name="Rosling A."/>
        </authorList>
    </citation>
    <scope>NUCLEOTIDE SEQUENCE [LARGE SCALE GENOMIC DNA]</scope>
    <source>
        <strain evidence="1 2">120-4 pot B 10/14</strain>
    </source>
</reference>
<keyword evidence="2" id="KW-1185">Reference proteome</keyword>
<proteinExistence type="predicted"/>
<organism evidence="1 2">
    <name type="scientific">Gigaspora margarita</name>
    <dbReference type="NCBI Taxonomy" id="4874"/>
    <lineage>
        <taxon>Eukaryota</taxon>
        <taxon>Fungi</taxon>
        <taxon>Fungi incertae sedis</taxon>
        <taxon>Mucoromycota</taxon>
        <taxon>Glomeromycotina</taxon>
        <taxon>Glomeromycetes</taxon>
        <taxon>Diversisporales</taxon>
        <taxon>Gigasporaceae</taxon>
        <taxon>Gigaspora</taxon>
    </lineage>
</organism>
<name>A0ABN7WGW4_GIGMA</name>
<protein>
    <submittedName>
        <fullName evidence="1">21822_t:CDS:1</fullName>
    </submittedName>
</protein>
<gene>
    <name evidence="1" type="ORF">GMARGA_LOCUS30718</name>
</gene>